<dbReference type="Proteomes" id="UP000703269">
    <property type="component" value="Unassembled WGS sequence"/>
</dbReference>
<evidence type="ECO:0000313" key="2">
    <source>
        <dbReference type="EMBL" id="GJE95211.1"/>
    </source>
</evidence>
<proteinExistence type="predicted"/>
<feature type="compositionally biased region" description="Low complexity" evidence="1">
    <location>
        <begin position="525"/>
        <end position="547"/>
    </location>
</feature>
<feature type="compositionally biased region" description="Low complexity" evidence="1">
    <location>
        <begin position="490"/>
        <end position="506"/>
    </location>
</feature>
<feature type="compositionally biased region" description="Acidic residues" evidence="1">
    <location>
        <begin position="427"/>
        <end position="446"/>
    </location>
</feature>
<comment type="caution">
    <text evidence="2">The sequence shown here is derived from an EMBL/GenBank/DDBJ whole genome shotgun (WGS) entry which is preliminary data.</text>
</comment>
<evidence type="ECO:0000256" key="1">
    <source>
        <dbReference type="SAM" id="MobiDB-lite"/>
    </source>
</evidence>
<accession>A0A9P3GHV0</accession>
<feature type="region of interest" description="Disordered" evidence="1">
    <location>
        <begin position="645"/>
        <end position="672"/>
    </location>
</feature>
<organism evidence="2 3">
    <name type="scientific">Phanerochaete sordida</name>
    <dbReference type="NCBI Taxonomy" id="48140"/>
    <lineage>
        <taxon>Eukaryota</taxon>
        <taxon>Fungi</taxon>
        <taxon>Dikarya</taxon>
        <taxon>Basidiomycota</taxon>
        <taxon>Agaricomycotina</taxon>
        <taxon>Agaricomycetes</taxon>
        <taxon>Polyporales</taxon>
        <taxon>Phanerochaetaceae</taxon>
        <taxon>Phanerochaete</taxon>
    </lineage>
</organism>
<feature type="compositionally biased region" description="Basic residues" evidence="1">
    <location>
        <begin position="178"/>
        <end position="189"/>
    </location>
</feature>
<feature type="region of interest" description="Disordered" evidence="1">
    <location>
        <begin position="145"/>
        <end position="250"/>
    </location>
</feature>
<dbReference type="AlphaFoldDB" id="A0A9P3GHV0"/>
<keyword evidence="3" id="KW-1185">Reference proteome</keyword>
<reference evidence="2 3" key="1">
    <citation type="submission" date="2021-08" db="EMBL/GenBank/DDBJ databases">
        <title>Draft Genome Sequence of Phanerochaete sordida strain YK-624.</title>
        <authorList>
            <person name="Mori T."/>
            <person name="Dohra H."/>
            <person name="Suzuki T."/>
            <person name="Kawagishi H."/>
            <person name="Hirai H."/>
        </authorList>
    </citation>
    <scope>NUCLEOTIDE SEQUENCE [LARGE SCALE GENOMIC DNA]</scope>
    <source>
        <strain evidence="2 3">YK-624</strain>
    </source>
</reference>
<feature type="region of interest" description="Disordered" evidence="1">
    <location>
        <begin position="93"/>
        <end position="127"/>
    </location>
</feature>
<dbReference type="EMBL" id="BPQB01000047">
    <property type="protein sequence ID" value="GJE95211.1"/>
    <property type="molecule type" value="Genomic_DNA"/>
</dbReference>
<feature type="compositionally biased region" description="Polar residues" evidence="1">
    <location>
        <begin position="96"/>
        <end position="105"/>
    </location>
</feature>
<sequence>MPLNAEDLRNFDPASIMRLAKIQGLDTTGKTLEDTVNELLGSSVADRMAQAADLDEQFEQSPQFGRDTNAIQSHDRPSLDCDIRREEQRAEVARQSITQDSSPIPETSLEVTEDPASVCHSDPSLDEGRHIAHHQRGARLYAGPGTIYHASTTPRPTTPPPAPFELYKGPGTIYSPRKSPRKRNGRITKSRPQPLDTAPPRDPLEYLVPCAPSPDPSPAPPAGQDTAEPPTSAPPEEPFADADLSLAPPTKPLVYTSLSAVYALHHLDDRDLQAAAVLANLKPRPSPTQPSPSQPPPTQTQSQPQPQHARPSRAKTPTRSTRSREYAVKRAKTARLYHQLRGDAAQARRMNNVRAFAEARGDWIRPCEDTREVERVWPAHPGLQLGPTATEDNRTAGASSSHGHDGVGGACQIAGAAPDTQEAGEAAVDDALEESDEEVDELDPSSDDVPISRTARSLKRSIQDTRDGRSSLEALPRRPAHPSAPQPVVPSHTPPEAAASAPPSGHSDSHLRTILPAPVPSVTGSASPRPRSASRAPTLDAPHAPSSTPAPTPPPTAPAPAAPKRTGVRRIPAGTLFSAYGPPVAGAVLAGLQPPHARPHAHVQSKHVRNVAGPYALVDAQGRRVMRYVRQCGTYIEVWEVPSSGEDVQASASALAKTDEEEGRRHGRDGEC</sequence>
<feature type="region of interest" description="Disordered" evidence="1">
    <location>
        <begin position="381"/>
        <end position="566"/>
    </location>
</feature>
<feature type="compositionally biased region" description="Basic and acidic residues" evidence="1">
    <location>
        <begin position="461"/>
        <end position="470"/>
    </location>
</feature>
<feature type="compositionally biased region" description="Basic and acidic residues" evidence="1">
    <location>
        <begin position="662"/>
        <end position="672"/>
    </location>
</feature>
<evidence type="ECO:0000313" key="3">
    <source>
        <dbReference type="Proteomes" id="UP000703269"/>
    </source>
</evidence>
<feature type="compositionally biased region" description="Pro residues" evidence="1">
    <location>
        <begin position="548"/>
        <end position="561"/>
    </location>
</feature>
<name>A0A9P3GHV0_9APHY</name>
<protein>
    <submittedName>
        <fullName evidence="2">Uncharacterized protein</fullName>
    </submittedName>
</protein>
<gene>
    <name evidence="2" type="ORF">PsYK624_113920</name>
</gene>
<feature type="region of interest" description="Disordered" evidence="1">
    <location>
        <begin position="275"/>
        <end position="340"/>
    </location>
</feature>
<feature type="compositionally biased region" description="Pro residues" evidence="1">
    <location>
        <begin position="211"/>
        <end position="221"/>
    </location>
</feature>
<feature type="compositionally biased region" description="Pro residues" evidence="1">
    <location>
        <begin position="284"/>
        <end position="298"/>
    </location>
</feature>